<evidence type="ECO:0000313" key="3">
    <source>
        <dbReference type="Proteomes" id="UP000308349"/>
    </source>
</evidence>
<dbReference type="EMBL" id="VBUU01000022">
    <property type="protein sequence ID" value="TLG04688.1"/>
    <property type="molecule type" value="Genomic_DNA"/>
</dbReference>
<dbReference type="SUPFAM" id="SSF140453">
    <property type="entry name" value="EsxAB dimer-like"/>
    <property type="match status" value="1"/>
</dbReference>
<dbReference type="InterPro" id="IPR036689">
    <property type="entry name" value="ESAT-6-like_sf"/>
</dbReference>
<accession>A0A5R8PAT5</accession>
<reference evidence="2 3" key="1">
    <citation type="submission" date="2019-05" db="EMBL/GenBank/DDBJ databases">
        <title>Genomes sequences of two Nocardia cyriacigeorgica environmental isolates, type strains Nocardia asteroides ATCC 19247 and Nocardia cyriacigeorgica DSM 44484.</title>
        <authorList>
            <person name="Vautrin F."/>
            <person name="Bergeron E."/>
            <person name="Dubost A."/>
            <person name="Abrouk D."/>
            <person name="Rodriguez Nava V."/>
            <person name="Pujic P."/>
        </authorList>
    </citation>
    <scope>NUCLEOTIDE SEQUENCE [LARGE SCALE GENOMIC DNA]</scope>
    <source>
        <strain evidence="2 3">EML 1456</strain>
    </source>
</reference>
<organism evidence="2 3">
    <name type="scientific">Nocardia cyriacigeorgica</name>
    <dbReference type="NCBI Taxonomy" id="135487"/>
    <lineage>
        <taxon>Bacteria</taxon>
        <taxon>Bacillati</taxon>
        <taxon>Actinomycetota</taxon>
        <taxon>Actinomycetes</taxon>
        <taxon>Mycobacteriales</taxon>
        <taxon>Nocardiaceae</taxon>
        <taxon>Nocardia</taxon>
    </lineage>
</organism>
<dbReference type="InterPro" id="IPR010310">
    <property type="entry name" value="T7SS_ESAT-6-like"/>
</dbReference>
<dbReference type="AlphaFoldDB" id="A0A5R8PAT5"/>
<dbReference type="NCBIfam" id="TIGR03930">
    <property type="entry name" value="WXG100_ESAT6"/>
    <property type="match status" value="1"/>
</dbReference>
<dbReference type="Pfam" id="PF06013">
    <property type="entry name" value="WXG100"/>
    <property type="match status" value="1"/>
</dbReference>
<dbReference type="Gene3D" id="1.10.287.1060">
    <property type="entry name" value="ESAT-6-like"/>
    <property type="match status" value="1"/>
</dbReference>
<comment type="caution">
    <text evidence="2">The sequence shown here is derived from an EMBL/GenBank/DDBJ whole genome shotgun (WGS) entry which is preliminary data.</text>
</comment>
<evidence type="ECO:0000256" key="1">
    <source>
        <dbReference type="RuleBase" id="RU362001"/>
    </source>
</evidence>
<protein>
    <recommendedName>
        <fullName evidence="1">ESAT-6-like protein</fullName>
    </recommendedName>
</protein>
<dbReference type="OrthoDB" id="4556467at2"/>
<comment type="similarity">
    <text evidence="1">Belongs to the WXG100 family.</text>
</comment>
<proteinExistence type="inferred from homology"/>
<gene>
    <name evidence="2" type="ORF">FEK35_19860</name>
</gene>
<dbReference type="Proteomes" id="UP000308349">
    <property type="component" value="Unassembled WGS sequence"/>
</dbReference>
<sequence length="99" mass="10621">MTDREFQVDLAELENITARVSGFIGFLSDSLAGLETRMTTLHQTWSGDAATAQADAFRKWATGATDVAEGIDAMREAAAAAHERYTSAIAANLRMLGRG</sequence>
<evidence type="ECO:0000313" key="2">
    <source>
        <dbReference type="EMBL" id="TLG04688.1"/>
    </source>
</evidence>
<dbReference type="RefSeq" id="WP_138457441.1">
    <property type="nucleotide sequence ID" value="NZ_VBUU01000022.1"/>
</dbReference>
<name>A0A5R8PAT5_9NOCA</name>